<proteinExistence type="inferred from homology"/>
<gene>
    <name evidence="7" type="primary">modA</name>
    <name evidence="7" type="ORF">F7O84_11590</name>
</gene>
<dbReference type="GO" id="GO:1901359">
    <property type="term" value="F:tungstate binding"/>
    <property type="evidence" value="ECO:0007669"/>
    <property type="project" value="UniProtKB-ARBA"/>
</dbReference>
<feature type="signal peptide" evidence="6">
    <location>
        <begin position="1"/>
        <end position="19"/>
    </location>
</feature>
<evidence type="ECO:0000313" key="7">
    <source>
        <dbReference type="EMBL" id="KAB1438193.1"/>
    </source>
</evidence>
<feature type="binding site" evidence="5">
    <location>
        <position position="54"/>
    </location>
    <ligand>
        <name>molybdate</name>
        <dbReference type="ChEBI" id="CHEBI:36264"/>
    </ligand>
</feature>
<evidence type="ECO:0000256" key="4">
    <source>
        <dbReference type="ARBA" id="ARBA00022729"/>
    </source>
</evidence>
<dbReference type="FunFam" id="3.40.190.10:FF:000035">
    <property type="entry name" value="Molybdate ABC transporter substrate-binding protein"/>
    <property type="match status" value="1"/>
</dbReference>
<dbReference type="PANTHER" id="PTHR30632:SF0">
    <property type="entry name" value="SULFATE-BINDING PROTEIN"/>
    <property type="match status" value="1"/>
</dbReference>
<dbReference type="GO" id="GO:0046872">
    <property type="term" value="F:metal ion binding"/>
    <property type="evidence" value="ECO:0007669"/>
    <property type="project" value="UniProtKB-KW"/>
</dbReference>
<keyword evidence="2 5" id="KW-0500">Molybdenum</keyword>
<dbReference type="NCBIfam" id="TIGR01256">
    <property type="entry name" value="modA"/>
    <property type="match status" value="1"/>
</dbReference>
<name>A0A7V7QKT7_9FIRM</name>
<keyword evidence="3 5" id="KW-0479">Metal-binding</keyword>
<comment type="similarity">
    <text evidence="1">Belongs to the bacterial solute-binding protein ModA family.</text>
</comment>
<dbReference type="InterPro" id="IPR050682">
    <property type="entry name" value="ModA/WtpA"/>
</dbReference>
<evidence type="ECO:0000256" key="3">
    <source>
        <dbReference type="ARBA" id="ARBA00022723"/>
    </source>
</evidence>
<dbReference type="RefSeq" id="WP_151145196.1">
    <property type="nucleotide sequence ID" value="NZ_WAGX01000005.1"/>
</dbReference>
<evidence type="ECO:0000256" key="1">
    <source>
        <dbReference type="ARBA" id="ARBA00009175"/>
    </source>
</evidence>
<evidence type="ECO:0000256" key="2">
    <source>
        <dbReference type="ARBA" id="ARBA00022505"/>
    </source>
</evidence>
<dbReference type="PIRSF" id="PIRSF004846">
    <property type="entry name" value="ModA"/>
    <property type="match status" value="1"/>
</dbReference>
<dbReference type="InterPro" id="IPR041879">
    <property type="entry name" value="YvgL-like_PBP2"/>
</dbReference>
<dbReference type="OrthoDB" id="9785015at2"/>
<dbReference type="InterPro" id="IPR005950">
    <property type="entry name" value="ModA"/>
</dbReference>
<dbReference type="SUPFAM" id="SSF53850">
    <property type="entry name" value="Periplasmic binding protein-like II"/>
    <property type="match status" value="1"/>
</dbReference>
<organism evidence="7 8">
    <name type="scientific">Candidatus Galacturonatibacter soehngenii</name>
    <dbReference type="NCBI Taxonomy" id="2307010"/>
    <lineage>
        <taxon>Bacteria</taxon>
        <taxon>Bacillati</taxon>
        <taxon>Bacillota</taxon>
        <taxon>Clostridia</taxon>
        <taxon>Lachnospirales</taxon>
        <taxon>Lachnospiraceae</taxon>
        <taxon>Candidatus Galacturonatibacter</taxon>
    </lineage>
</organism>
<feature type="chain" id="PRO_5038776004" evidence="6">
    <location>
        <begin position="20"/>
        <end position="273"/>
    </location>
</feature>
<sequence length="273" mass="29523">MKKLIATMLLTLLTMSILSGCTSKKTIDTQATTKQSTSAAKETQVELTILCAVSLTDVTKEIADTYKQIAPNVTLTFSYGASGALMTQIEEGAPADVFISAATKQMDALEEGDLLLEHTKKELLHNEVVLIAPKDSKLKLTNFEDVGTEKVKIIALGNPENVPVGQYSKEIFTNLGILDTVKTKSNYGSDVRQVLTWVEAGEVDCGVVYSTDVSVGENIKIICKAPEGSHKDIIYPVAVIKTSINQEAAKAFVDFLSTPEAVASFEKYGFTMK</sequence>
<dbReference type="PANTHER" id="PTHR30632">
    <property type="entry name" value="MOLYBDATE-BINDING PERIPLASMIC PROTEIN"/>
    <property type="match status" value="1"/>
</dbReference>
<protein>
    <submittedName>
        <fullName evidence="7">Molybdate ABC transporter substrate-binding protein</fullName>
    </submittedName>
</protein>
<reference evidence="7 8" key="1">
    <citation type="submission" date="2019-09" db="EMBL/GenBank/DDBJ databases">
        <authorList>
            <person name="Valk L.C."/>
        </authorList>
    </citation>
    <scope>NUCLEOTIDE SEQUENCE [LARGE SCALE GENOMIC DNA]</scope>
    <source>
        <strain evidence="7">GalUA</strain>
    </source>
</reference>
<dbReference type="GO" id="GO:0030973">
    <property type="term" value="F:molybdate ion binding"/>
    <property type="evidence" value="ECO:0007669"/>
    <property type="project" value="UniProtKB-ARBA"/>
</dbReference>
<dbReference type="Gene3D" id="3.40.190.10">
    <property type="entry name" value="Periplasmic binding protein-like II"/>
    <property type="match status" value="2"/>
</dbReference>
<evidence type="ECO:0000256" key="5">
    <source>
        <dbReference type="PIRSR" id="PIRSR004846-1"/>
    </source>
</evidence>
<keyword evidence="4 6" id="KW-0732">Signal</keyword>
<dbReference type="Pfam" id="PF13531">
    <property type="entry name" value="SBP_bac_11"/>
    <property type="match status" value="1"/>
</dbReference>
<dbReference type="AlphaFoldDB" id="A0A7V7QKT7"/>
<reference evidence="7 8" key="2">
    <citation type="submission" date="2020-02" db="EMBL/GenBank/DDBJ databases">
        <title>Candidatus Galacturonibacter soehngenii shows hetero-acetogenic catabolism of galacturonic acid but lacks a canonical carbon monoxide dehydrogenase/acetyl-CoA synthase complex.</title>
        <authorList>
            <person name="Diender M."/>
            <person name="Stouten G.R."/>
            <person name="Petersen J.F."/>
            <person name="Nielsen P.H."/>
            <person name="Dueholm M.S."/>
            <person name="Pronk J.T."/>
            <person name="Van Loosdrecht M.C.M."/>
        </authorList>
    </citation>
    <scope>NUCLEOTIDE SEQUENCE [LARGE SCALE GENOMIC DNA]</scope>
    <source>
        <strain evidence="7">GalUA</strain>
    </source>
</reference>
<feature type="binding site" evidence="5">
    <location>
        <position position="82"/>
    </location>
    <ligand>
        <name>molybdate</name>
        <dbReference type="ChEBI" id="CHEBI:36264"/>
    </ligand>
</feature>
<dbReference type="CDD" id="cd13537">
    <property type="entry name" value="PBP2_YvgL_like"/>
    <property type="match status" value="1"/>
</dbReference>
<dbReference type="EMBL" id="WAGX01000005">
    <property type="protein sequence ID" value="KAB1438193.1"/>
    <property type="molecule type" value="Genomic_DNA"/>
</dbReference>
<dbReference type="PROSITE" id="PS51257">
    <property type="entry name" value="PROKAR_LIPOPROTEIN"/>
    <property type="match status" value="1"/>
</dbReference>
<dbReference type="Proteomes" id="UP000461768">
    <property type="component" value="Unassembled WGS sequence"/>
</dbReference>
<feature type="binding site" evidence="5">
    <location>
        <position position="209"/>
    </location>
    <ligand>
        <name>molybdate</name>
        <dbReference type="ChEBI" id="CHEBI:36264"/>
    </ligand>
</feature>
<dbReference type="GO" id="GO:0015689">
    <property type="term" value="P:molybdate ion transport"/>
    <property type="evidence" value="ECO:0007669"/>
    <property type="project" value="InterPro"/>
</dbReference>
<accession>A0A7V7QKT7</accession>
<feature type="binding site" evidence="5">
    <location>
        <position position="191"/>
    </location>
    <ligand>
        <name>molybdate</name>
        <dbReference type="ChEBI" id="CHEBI:36264"/>
    </ligand>
</feature>
<evidence type="ECO:0000256" key="6">
    <source>
        <dbReference type="SAM" id="SignalP"/>
    </source>
</evidence>
<evidence type="ECO:0000313" key="8">
    <source>
        <dbReference type="Proteomes" id="UP000461768"/>
    </source>
</evidence>
<comment type="caution">
    <text evidence="7">The sequence shown here is derived from an EMBL/GenBank/DDBJ whole genome shotgun (WGS) entry which is preliminary data.</text>
</comment>
<keyword evidence="8" id="KW-1185">Reference proteome</keyword>